<keyword evidence="2" id="KW-1185">Reference proteome</keyword>
<evidence type="ECO:0000313" key="1">
    <source>
        <dbReference type="EMBL" id="KAI3775880.1"/>
    </source>
</evidence>
<gene>
    <name evidence="1" type="ORF">L1987_45637</name>
</gene>
<comment type="caution">
    <text evidence="1">The sequence shown here is derived from an EMBL/GenBank/DDBJ whole genome shotgun (WGS) entry which is preliminary data.</text>
</comment>
<reference evidence="1 2" key="2">
    <citation type="journal article" date="2022" name="Mol. Ecol. Resour.">
        <title>The genomes of chicory, endive, great burdock and yacon provide insights into Asteraceae paleo-polyploidization history and plant inulin production.</title>
        <authorList>
            <person name="Fan W."/>
            <person name="Wang S."/>
            <person name="Wang H."/>
            <person name="Wang A."/>
            <person name="Jiang F."/>
            <person name="Liu H."/>
            <person name="Zhao H."/>
            <person name="Xu D."/>
            <person name="Zhang Y."/>
        </authorList>
    </citation>
    <scope>NUCLEOTIDE SEQUENCE [LARGE SCALE GENOMIC DNA]</scope>
    <source>
        <strain evidence="2">cv. Yunnan</strain>
        <tissue evidence="1">Leaves</tissue>
    </source>
</reference>
<accession>A0ACB9FYJ1</accession>
<sequence length="170" mass="19641">MENVRKKALHISGGLSCLLFVYDHHQGPVALEASRVRMSGPTSSTSEIYNTQTSMEKVGLTCYHIILSFPIAPVYYYTVKWFDEWLHSKAKSVIRALVDVKRRPMEDEERFNHLYIEERGKFDEETLVTVNDIRKKSATSQSSNNKYIVRTEVLWNPNLENDSLTAQELL</sequence>
<proteinExistence type="predicted"/>
<dbReference type="Proteomes" id="UP001056120">
    <property type="component" value="Linkage Group LG15"/>
</dbReference>
<evidence type="ECO:0000313" key="2">
    <source>
        <dbReference type="Proteomes" id="UP001056120"/>
    </source>
</evidence>
<name>A0ACB9FYJ1_9ASTR</name>
<reference evidence="2" key="1">
    <citation type="journal article" date="2022" name="Mol. Ecol. Resour.">
        <title>The genomes of chicory, endive, great burdock and yacon provide insights into Asteraceae palaeo-polyploidization history and plant inulin production.</title>
        <authorList>
            <person name="Fan W."/>
            <person name="Wang S."/>
            <person name="Wang H."/>
            <person name="Wang A."/>
            <person name="Jiang F."/>
            <person name="Liu H."/>
            <person name="Zhao H."/>
            <person name="Xu D."/>
            <person name="Zhang Y."/>
        </authorList>
    </citation>
    <scope>NUCLEOTIDE SEQUENCE [LARGE SCALE GENOMIC DNA]</scope>
    <source>
        <strain evidence="2">cv. Yunnan</strain>
    </source>
</reference>
<dbReference type="EMBL" id="CM042032">
    <property type="protein sequence ID" value="KAI3775880.1"/>
    <property type="molecule type" value="Genomic_DNA"/>
</dbReference>
<organism evidence="1 2">
    <name type="scientific">Smallanthus sonchifolius</name>
    <dbReference type="NCBI Taxonomy" id="185202"/>
    <lineage>
        <taxon>Eukaryota</taxon>
        <taxon>Viridiplantae</taxon>
        <taxon>Streptophyta</taxon>
        <taxon>Embryophyta</taxon>
        <taxon>Tracheophyta</taxon>
        <taxon>Spermatophyta</taxon>
        <taxon>Magnoliopsida</taxon>
        <taxon>eudicotyledons</taxon>
        <taxon>Gunneridae</taxon>
        <taxon>Pentapetalae</taxon>
        <taxon>asterids</taxon>
        <taxon>campanulids</taxon>
        <taxon>Asterales</taxon>
        <taxon>Asteraceae</taxon>
        <taxon>Asteroideae</taxon>
        <taxon>Heliantheae alliance</taxon>
        <taxon>Millerieae</taxon>
        <taxon>Smallanthus</taxon>
    </lineage>
</organism>
<protein>
    <submittedName>
        <fullName evidence="1">Uncharacterized protein</fullName>
    </submittedName>
</protein>